<reference evidence="2 3" key="1">
    <citation type="submission" date="2019-07" db="EMBL/GenBank/DDBJ databases">
        <authorList>
            <person name="Jastrzebski P J."/>
            <person name="Paukszto L."/>
            <person name="Jastrzebski P J."/>
        </authorList>
    </citation>
    <scope>NUCLEOTIDE SEQUENCE [LARGE SCALE GENOMIC DNA]</scope>
    <source>
        <strain evidence="2 3">WMS-il1</strain>
    </source>
</reference>
<evidence type="ECO:0000256" key="1">
    <source>
        <dbReference type="SAM" id="MobiDB-lite"/>
    </source>
</evidence>
<dbReference type="Proteomes" id="UP000321570">
    <property type="component" value="Unassembled WGS sequence"/>
</dbReference>
<dbReference type="AlphaFoldDB" id="A0A564Z6P8"/>
<protein>
    <submittedName>
        <fullName evidence="2">Uncharacterized protein</fullName>
    </submittedName>
</protein>
<name>A0A564Z6P8_HYMDI</name>
<accession>A0A564Z6P8</accession>
<organism evidence="2 3">
    <name type="scientific">Hymenolepis diminuta</name>
    <name type="common">Rat tapeworm</name>
    <dbReference type="NCBI Taxonomy" id="6216"/>
    <lineage>
        <taxon>Eukaryota</taxon>
        <taxon>Metazoa</taxon>
        <taxon>Spiralia</taxon>
        <taxon>Lophotrochozoa</taxon>
        <taxon>Platyhelminthes</taxon>
        <taxon>Cestoda</taxon>
        <taxon>Eucestoda</taxon>
        <taxon>Cyclophyllidea</taxon>
        <taxon>Hymenolepididae</taxon>
        <taxon>Hymenolepis</taxon>
    </lineage>
</organism>
<keyword evidence="3" id="KW-1185">Reference proteome</keyword>
<sequence length="194" mass="21485">MYQNHNCYSEVRAKQSSPLNPYPLLSPPNTPQLPVFDHQAWYMRRDQLMPPTIGFKLEILDGPTTTTPYPEMNNIGMGASDDAYPIKSNNDSSMEMPSSYKSDDTVSDIDDIDSSASCENPSAKSSADSADRDLFTRDVIKVGEARPQPPLRGERVHLTRRGLPYPAEAYAKTNHLPCDHSGGDHCTQSLSHAD</sequence>
<gene>
    <name evidence="2" type="ORF">WMSIL1_LOCUS13006</name>
</gene>
<feature type="compositionally biased region" description="Low complexity" evidence="1">
    <location>
        <begin position="114"/>
        <end position="128"/>
    </location>
</feature>
<evidence type="ECO:0000313" key="2">
    <source>
        <dbReference type="EMBL" id="VUZ55092.1"/>
    </source>
</evidence>
<dbReference type="EMBL" id="CABIJS010000677">
    <property type="protein sequence ID" value="VUZ55092.1"/>
    <property type="molecule type" value="Genomic_DNA"/>
</dbReference>
<evidence type="ECO:0000313" key="3">
    <source>
        <dbReference type="Proteomes" id="UP000321570"/>
    </source>
</evidence>
<feature type="region of interest" description="Disordered" evidence="1">
    <location>
        <begin position="175"/>
        <end position="194"/>
    </location>
</feature>
<proteinExistence type="predicted"/>
<feature type="region of interest" description="Disordered" evidence="1">
    <location>
        <begin position="80"/>
        <end position="131"/>
    </location>
</feature>
<feature type="compositionally biased region" description="Polar residues" evidence="1">
    <location>
        <begin position="87"/>
        <end position="100"/>
    </location>
</feature>
<feature type="region of interest" description="Disordered" evidence="1">
    <location>
        <begin position="140"/>
        <end position="159"/>
    </location>
</feature>